<organism evidence="2 3">
    <name type="scientific">Stylosanthes scabra</name>
    <dbReference type="NCBI Taxonomy" id="79078"/>
    <lineage>
        <taxon>Eukaryota</taxon>
        <taxon>Viridiplantae</taxon>
        <taxon>Streptophyta</taxon>
        <taxon>Embryophyta</taxon>
        <taxon>Tracheophyta</taxon>
        <taxon>Spermatophyta</taxon>
        <taxon>Magnoliopsida</taxon>
        <taxon>eudicotyledons</taxon>
        <taxon>Gunneridae</taxon>
        <taxon>Pentapetalae</taxon>
        <taxon>rosids</taxon>
        <taxon>fabids</taxon>
        <taxon>Fabales</taxon>
        <taxon>Fabaceae</taxon>
        <taxon>Papilionoideae</taxon>
        <taxon>50 kb inversion clade</taxon>
        <taxon>dalbergioids sensu lato</taxon>
        <taxon>Dalbergieae</taxon>
        <taxon>Pterocarpus clade</taxon>
        <taxon>Stylosanthes</taxon>
    </lineage>
</organism>
<reference evidence="2 3" key="1">
    <citation type="journal article" date="2023" name="Plants (Basel)">
        <title>Bridging the Gap: Combining Genomics and Transcriptomics Approaches to Understand Stylosanthes scabra, an Orphan Legume from the Brazilian Caatinga.</title>
        <authorList>
            <person name="Ferreira-Neto J.R.C."/>
            <person name="da Silva M.D."/>
            <person name="Binneck E."/>
            <person name="de Melo N.F."/>
            <person name="da Silva R.H."/>
            <person name="de Melo A.L.T.M."/>
            <person name="Pandolfi V."/>
            <person name="Bustamante F.O."/>
            <person name="Brasileiro-Vidal A.C."/>
            <person name="Benko-Iseppon A.M."/>
        </authorList>
    </citation>
    <scope>NUCLEOTIDE SEQUENCE [LARGE SCALE GENOMIC DNA]</scope>
    <source>
        <tissue evidence="2">Leaves</tissue>
    </source>
</reference>
<dbReference type="EMBL" id="JASCZI010121535">
    <property type="protein sequence ID" value="MED6162135.1"/>
    <property type="molecule type" value="Genomic_DNA"/>
</dbReference>
<name>A0ABU6ULD9_9FABA</name>
<dbReference type="Proteomes" id="UP001341840">
    <property type="component" value="Unassembled WGS sequence"/>
</dbReference>
<feature type="region of interest" description="Disordered" evidence="1">
    <location>
        <begin position="67"/>
        <end position="90"/>
    </location>
</feature>
<accession>A0ABU6ULD9</accession>
<sequence length="90" mass="10256">MQSVRLQELPLPGGRGRPPKVLCCYLPPLKLLMLNRTPVRDDARWLTAACLQLHLRFSLLCSVSKKRTRRGSDDDAFTKPQEEPDQVLTL</sequence>
<comment type="caution">
    <text evidence="2">The sequence shown here is derived from an EMBL/GenBank/DDBJ whole genome shotgun (WGS) entry which is preliminary data.</text>
</comment>
<gene>
    <name evidence="2" type="ORF">PIB30_067508</name>
</gene>
<evidence type="ECO:0000313" key="3">
    <source>
        <dbReference type="Proteomes" id="UP001341840"/>
    </source>
</evidence>
<proteinExistence type="predicted"/>
<keyword evidence="3" id="KW-1185">Reference proteome</keyword>
<protein>
    <submittedName>
        <fullName evidence="2">Uncharacterized protein</fullName>
    </submittedName>
</protein>
<evidence type="ECO:0000256" key="1">
    <source>
        <dbReference type="SAM" id="MobiDB-lite"/>
    </source>
</evidence>
<evidence type="ECO:0000313" key="2">
    <source>
        <dbReference type="EMBL" id="MED6162135.1"/>
    </source>
</evidence>
<feature type="non-terminal residue" evidence="2">
    <location>
        <position position="90"/>
    </location>
</feature>
<feature type="compositionally biased region" description="Basic and acidic residues" evidence="1">
    <location>
        <begin position="70"/>
        <end position="82"/>
    </location>
</feature>